<keyword evidence="2" id="KW-1185">Reference proteome</keyword>
<accession>A0ACB9RSK6</accession>
<protein>
    <submittedName>
        <fullName evidence="1">Uncharacterized protein</fullName>
    </submittedName>
</protein>
<comment type="caution">
    <text evidence="1">The sequence shown here is derived from an EMBL/GenBank/DDBJ whole genome shotgun (WGS) entry which is preliminary data.</text>
</comment>
<reference evidence="2" key="1">
    <citation type="journal article" date="2023" name="Front. Plant Sci.">
        <title>Chromosomal-level genome assembly of Melastoma candidum provides insights into trichome evolution.</title>
        <authorList>
            <person name="Zhong Y."/>
            <person name="Wu W."/>
            <person name="Sun C."/>
            <person name="Zou P."/>
            <person name="Liu Y."/>
            <person name="Dai S."/>
            <person name="Zhou R."/>
        </authorList>
    </citation>
    <scope>NUCLEOTIDE SEQUENCE [LARGE SCALE GENOMIC DNA]</scope>
</reference>
<sequence length="672" mass="72915">MMMMKDVKDEGKQMSPLFPRLHVNDMEKGGPRAPPRNKMALYKQLSIPLQKFSSTSVSPSPTASKHGASSASPARPMSSGAYQINLPTPTSSSPVKYLSGKRDVTAVGVKLRPTQEKGNPKTVITSHFGASNTWHSSNCSANPSCPERMKDDKLLVWGERIREDGAVVLERAKLTHKQGCVDKKAEPTTPVKNQCRMTALEPVSNEHEMCAESLGSRERQDPALLARVASNASFSSPSHGNSRCKPPKRPCDSATLECTGNSTHASLKLPRIKGPLQDSRHNETSIRGEATSVAKSENKADHDTQEDDGKSSDTQQYDVKATERCQFPDMIITESASAIGILPDDVVGAIGEKLFWKTRRAIVNQQRVFGVQVFELHRLIKVQKLLSRSPDLLVSCGLGTLKPPAEADQTKETPPEPPFESSRKDQTRGNPLGKPPTAKIPLPPINSDIRKDLFAKRPKQMAYPMCYPAAGNHWLVPVMSPSEGLVYKPYTGLRPPIGSEFIAPFYGGCGPISVGPTIRDSNTTFGIPPSPHQGFGLGHSYFPPISLPVMNPPDSRFSMGEASLSQFHPPSSHNASTQVSKVVSVSQHGSKSQKFSETQGSTGSSPMDPTKGASTLLLFPVEQPSDKAAGETQSSDRPRGSVIKVVPHNRRSASESAARIFRSIQEERGPQD</sequence>
<gene>
    <name evidence="1" type="ORF">MLD38_007909</name>
</gene>
<evidence type="ECO:0000313" key="2">
    <source>
        <dbReference type="Proteomes" id="UP001057402"/>
    </source>
</evidence>
<organism evidence="1 2">
    <name type="scientific">Melastoma candidum</name>
    <dbReference type="NCBI Taxonomy" id="119954"/>
    <lineage>
        <taxon>Eukaryota</taxon>
        <taxon>Viridiplantae</taxon>
        <taxon>Streptophyta</taxon>
        <taxon>Embryophyta</taxon>
        <taxon>Tracheophyta</taxon>
        <taxon>Spermatophyta</taxon>
        <taxon>Magnoliopsida</taxon>
        <taxon>eudicotyledons</taxon>
        <taxon>Gunneridae</taxon>
        <taxon>Pentapetalae</taxon>
        <taxon>rosids</taxon>
        <taxon>malvids</taxon>
        <taxon>Myrtales</taxon>
        <taxon>Melastomataceae</taxon>
        <taxon>Melastomatoideae</taxon>
        <taxon>Melastomateae</taxon>
        <taxon>Melastoma</taxon>
    </lineage>
</organism>
<dbReference type="EMBL" id="CM042882">
    <property type="protein sequence ID" value="KAI4381884.1"/>
    <property type="molecule type" value="Genomic_DNA"/>
</dbReference>
<proteinExistence type="predicted"/>
<name>A0ACB9RSK6_9MYRT</name>
<evidence type="ECO:0000313" key="1">
    <source>
        <dbReference type="EMBL" id="KAI4381884.1"/>
    </source>
</evidence>
<dbReference type="Proteomes" id="UP001057402">
    <property type="component" value="Chromosome 3"/>
</dbReference>